<sequence length="81" mass="9489">MKYVEELETSGWHIAVGDVFSNGIMEYHLKVTQIEIGDEKSDPDNAKVYCLPVDPNNHNKAVESTDDDWHRAWYINECWYK</sequence>
<evidence type="ECO:0000313" key="2">
    <source>
        <dbReference type="Proteomes" id="UP000220841"/>
    </source>
</evidence>
<dbReference type="Proteomes" id="UP000220841">
    <property type="component" value="Unassembled WGS sequence"/>
</dbReference>
<name>A0A2A8H7P4_9BACI</name>
<evidence type="ECO:0000313" key="1">
    <source>
        <dbReference type="EMBL" id="PEP90628.1"/>
    </source>
</evidence>
<dbReference type="RefSeq" id="WP_098227826.1">
    <property type="nucleotide sequence ID" value="NZ_CP103777.1"/>
</dbReference>
<proteinExistence type="predicted"/>
<dbReference type="AlphaFoldDB" id="A0A2A8H7P4"/>
<organism evidence="1 2">
    <name type="scientific">Bacillus toyonensis</name>
    <dbReference type="NCBI Taxonomy" id="155322"/>
    <lineage>
        <taxon>Bacteria</taxon>
        <taxon>Bacillati</taxon>
        <taxon>Bacillota</taxon>
        <taxon>Bacilli</taxon>
        <taxon>Bacillales</taxon>
        <taxon>Bacillaceae</taxon>
        <taxon>Bacillus</taxon>
        <taxon>Bacillus cereus group</taxon>
    </lineage>
</organism>
<dbReference type="EMBL" id="NUBY01000243">
    <property type="protein sequence ID" value="PEP90628.1"/>
    <property type="molecule type" value="Genomic_DNA"/>
</dbReference>
<comment type="caution">
    <text evidence="1">The sequence shown here is derived from an EMBL/GenBank/DDBJ whole genome shotgun (WGS) entry which is preliminary data.</text>
</comment>
<protein>
    <submittedName>
        <fullName evidence="1">Uncharacterized protein</fullName>
    </submittedName>
</protein>
<reference evidence="1 2" key="1">
    <citation type="submission" date="2017-09" db="EMBL/GenBank/DDBJ databases">
        <title>Large-scale bioinformatics analysis of Bacillus genomes uncovers conserved roles of natural products in bacterial physiology.</title>
        <authorList>
            <consortium name="Agbiome Team Llc"/>
            <person name="Bleich R.M."/>
            <person name="Grubbs K.J."/>
            <person name="Santa Maria K.C."/>
            <person name="Allen S.E."/>
            <person name="Farag S."/>
            <person name="Shank E.A."/>
            <person name="Bowers A."/>
        </authorList>
    </citation>
    <scope>NUCLEOTIDE SEQUENCE [LARGE SCALE GENOMIC DNA]</scope>
    <source>
        <strain evidence="1 2">AFS021349</strain>
    </source>
</reference>
<accession>A0A2A8H7P4</accession>
<gene>
    <name evidence="1" type="ORF">CN585_28110</name>
</gene>